<feature type="compositionally biased region" description="Gly residues" evidence="12">
    <location>
        <begin position="147"/>
        <end position="162"/>
    </location>
</feature>
<evidence type="ECO:0000256" key="8">
    <source>
        <dbReference type="ARBA" id="ARBA00059330"/>
    </source>
</evidence>
<comment type="domain">
    <text evidence="11">A pair of annexin repeats may form one binding site for calcium and phospholipid.</text>
</comment>
<dbReference type="GO" id="GO:0005544">
    <property type="term" value="F:calcium-dependent phospholipid binding"/>
    <property type="evidence" value="ECO:0007669"/>
    <property type="project" value="UniProtKB-KW"/>
</dbReference>
<dbReference type="InterPro" id="IPR037104">
    <property type="entry name" value="Annexin_sf"/>
</dbReference>
<dbReference type="FunFam" id="1.10.220.10:FF:000004">
    <property type="entry name" value="Annexin"/>
    <property type="match status" value="1"/>
</dbReference>
<name>A0A6J8CD94_MYTCO</name>
<evidence type="ECO:0000256" key="1">
    <source>
        <dbReference type="ARBA" id="ARBA00004340"/>
    </source>
</evidence>
<dbReference type="Proteomes" id="UP000507470">
    <property type="component" value="Unassembled WGS sequence"/>
</dbReference>
<sequence length="567" mass="59663">MMKKQRKMMKKGKGHHGGGYPAQPGYPAGGYPTGAVPPPAQGYPGGMPAGGYAPPPGGFAQPPGGYAPPPSGYPAGGAYPQAPNPAYPAAGGYPQQGFQPPPPAGYNPGGPPAAGYNPGGVAYAGQPPSVQPYAGQPPAGGFAAPPAGGGGYSQPPAGGAGYGTAQPGGLPYGAPGGAPPQVQSGGVPYGQPGGTPAYGAPGTGQPASYVQPGAPGGPNVGMATAGMANLNVQANMVERSRPTIVPAKPFNAEQDAQILRKAMKGLGTDERAIVDVISRRSNKQRQEILVMFKTLFGKDLIHDLKSELSGDLEELILAMFKSTTFYDAYSIKKAMEGLGTKESVLIEILLTRPNTDIKEIVACYQKNYGRSLEKDIMDETSGHFKRLLVSACQGNRTELTPEQLQKAATQGVESVIDRNLAREDAQKLYQAGAKKIGTDESAFLQVMAVRHYYQLRATFEEYHRLAGKDIISAVKGEMSGDLEDGFKALVTCAKNRPQYFAERLHKAMAGFGTKDSTLIRVIVSRSEIDLQDIKDEYRNMYQKSLHDAVASETSGDYKKLLLGITGQ</sequence>
<reference evidence="13 14" key="1">
    <citation type="submission" date="2020-06" db="EMBL/GenBank/DDBJ databases">
        <authorList>
            <person name="Li R."/>
            <person name="Bekaert M."/>
        </authorList>
    </citation>
    <scope>NUCLEOTIDE SEQUENCE [LARGE SCALE GENOMIC DNA]</scope>
    <source>
        <strain evidence="14">wild</strain>
    </source>
</reference>
<dbReference type="GO" id="GO:0005509">
    <property type="term" value="F:calcium ion binding"/>
    <property type="evidence" value="ECO:0007669"/>
    <property type="project" value="InterPro"/>
</dbReference>
<dbReference type="FunFam" id="1.10.220.10:FF:000002">
    <property type="entry name" value="Annexin"/>
    <property type="match status" value="1"/>
</dbReference>
<keyword evidence="7 11" id="KW-0111">Calcium/phospholipid-binding</keyword>
<evidence type="ECO:0000256" key="6">
    <source>
        <dbReference type="ARBA" id="ARBA00023216"/>
    </source>
</evidence>
<evidence type="ECO:0000256" key="4">
    <source>
        <dbReference type="ARBA" id="ARBA00022737"/>
    </source>
</evidence>
<protein>
    <recommendedName>
        <fullName evidence="10 11">Annexin</fullName>
    </recommendedName>
</protein>
<evidence type="ECO:0000256" key="11">
    <source>
        <dbReference type="RuleBase" id="RU003540"/>
    </source>
</evidence>
<keyword evidence="4 11" id="KW-0677">Repeat</keyword>
<dbReference type="InterPro" id="IPR018502">
    <property type="entry name" value="Annexin_repeat"/>
</dbReference>
<evidence type="ECO:0000313" key="14">
    <source>
        <dbReference type="Proteomes" id="UP000507470"/>
    </source>
</evidence>
<dbReference type="PROSITE" id="PS00223">
    <property type="entry name" value="ANNEXIN_1"/>
    <property type="match status" value="2"/>
</dbReference>
<feature type="compositionally biased region" description="Low complexity" evidence="12">
    <location>
        <begin position="194"/>
        <end position="206"/>
    </location>
</feature>
<feature type="compositionally biased region" description="Low complexity" evidence="12">
    <location>
        <begin position="87"/>
        <end position="98"/>
    </location>
</feature>
<keyword evidence="5 11" id="KW-0106">Calcium</keyword>
<comment type="function">
    <text evidence="8">Involved in reproduction of the worm. Involved in host-parasite interaction. Delivered into the host cell by means of parasite exosomes. Binds to acidic phospholipid membranes in a calcium-dependent manner in vitro. Causes aggregation of liposomes in the presence of calcium, but not in its absence. Likely to promote membrane fusion. May provide structural integrity within the tegument.</text>
</comment>
<organism evidence="13 14">
    <name type="scientific">Mytilus coruscus</name>
    <name type="common">Sea mussel</name>
    <dbReference type="NCBI Taxonomy" id="42192"/>
    <lineage>
        <taxon>Eukaryota</taxon>
        <taxon>Metazoa</taxon>
        <taxon>Spiralia</taxon>
        <taxon>Lophotrochozoa</taxon>
        <taxon>Mollusca</taxon>
        <taxon>Bivalvia</taxon>
        <taxon>Autobranchia</taxon>
        <taxon>Pteriomorphia</taxon>
        <taxon>Mytilida</taxon>
        <taxon>Mytiloidea</taxon>
        <taxon>Mytilidae</taxon>
        <taxon>Mytilinae</taxon>
        <taxon>Mytilus</taxon>
    </lineage>
</organism>
<dbReference type="OrthoDB" id="37886at2759"/>
<evidence type="ECO:0000256" key="2">
    <source>
        <dbReference type="ARBA" id="ARBA00004550"/>
    </source>
</evidence>
<dbReference type="EMBL" id="CACVKT020005076">
    <property type="protein sequence ID" value="CAC5392857.1"/>
    <property type="molecule type" value="Genomic_DNA"/>
</dbReference>
<dbReference type="Gene3D" id="1.10.220.10">
    <property type="entry name" value="Annexin"/>
    <property type="match status" value="4"/>
</dbReference>
<evidence type="ECO:0000313" key="13">
    <source>
        <dbReference type="EMBL" id="CAC5392857.1"/>
    </source>
</evidence>
<dbReference type="GO" id="GO:0005886">
    <property type="term" value="C:plasma membrane"/>
    <property type="evidence" value="ECO:0007669"/>
    <property type="project" value="TreeGrafter"/>
</dbReference>
<evidence type="ECO:0000256" key="10">
    <source>
        <dbReference type="ARBA" id="ARBA00077076"/>
    </source>
</evidence>
<feature type="compositionally biased region" description="Basic residues" evidence="12">
    <location>
        <begin position="1"/>
        <end position="16"/>
    </location>
</feature>
<dbReference type="GO" id="GO:0005634">
    <property type="term" value="C:nucleus"/>
    <property type="evidence" value="ECO:0007669"/>
    <property type="project" value="TreeGrafter"/>
</dbReference>
<dbReference type="PRINTS" id="PR00196">
    <property type="entry name" value="ANNEXIN"/>
</dbReference>
<feature type="region of interest" description="Disordered" evidence="12">
    <location>
        <begin position="1"/>
        <end position="215"/>
    </location>
</feature>
<evidence type="ECO:0000256" key="5">
    <source>
        <dbReference type="ARBA" id="ARBA00022837"/>
    </source>
</evidence>
<feature type="compositionally biased region" description="Low complexity" evidence="12">
    <location>
        <begin position="113"/>
        <end position="146"/>
    </location>
</feature>
<dbReference type="PANTHER" id="PTHR10502">
    <property type="entry name" value="ANNEXIN"/>
    <property type="match status" value="1"/>
</dbReference>
<dbReference type="PRINTS" id="PR01871">
    <property type="entry name" value="ANNEXINVII"/>
</dbReference>
<comment type="similarity">
    <text evidence="3 11">Belongs to the annexin family.</text>
</comment>
<comment type="subcellular location">
    <subcellularLocation>
        <location evidence="1">Host cell</location>
    </subcellularLocation>
    <subcellularLocation>
        <location evidence="2">Secreted</location>
        <location evidence="2">Extracellular exosome</location>
    </subcellularLocation>
    <subcellularLocation>
        <location evidence="9">Tegument</location>
    </subcellularLocation>
</comment>
<dbReference type="SMART" id="SM00335">
    <property type="entry name" value="ANX"/>
    <property type="match status" value="4"/>
</dbReference>
<keyword evidence="6 11" id="KW-0041">Annexin</keyword>
<evidence type="ECO:0000256" key="9">
    <source>
        <dbReference type="ARBA" id="ARBA00060393"/>
    </source>
</evidence>
<proteinExistence type="inferred from homology"/>
<dbReference type="GO" id="GO:0012506">
    <property type="term" value="C:vesicle membrane"/>
    <property type="evidence" value="ECO:0007669"/>
    <property type="project" value="TreeGrafter"/>
</dbReference>
<dbReference type="Pfam" id="PF00191">
    <property type="entry name" value="Annexin"/>
    <property type="match status" value="4"/>
</dbReference>
<dbReference type="GO" id="GO:0005737">
    <property type="term" value="C:cytoplasm"/>
    <property type="evidence" value="ECO:0007669"/>
    <property type="project" value="TreeGrafter"/>
</dbReference>
<dbReference type="InterPro" id="IPR001464">
    <property type="entry name" value="Annexin"/>
</dbReference>
<feature type="compositionally biased region" description="Low complexity" evidence="12">
    <location>
        <begin position="177"/>
        <end position="186"/>
    </location>
</feature>
<evidence type="ECO:0000256" key="7">
    <source>
        <dbReference type="ARBA" id="ARBA00023302"/>
    </source>
</evidence>
<dbReference type="InterPro" id="IPR018252">
    <property type="entry name" value="Annexin_repeat_CS"/>
</dbReference>
<dbReference type="FunFam" id="1.10.220.10:FF:000003">
    <property type="entry name" value="Annexin"/>
    <property type="match status" value="1"/>
</dbReference>
<dbReference type="GO" id="GO:0043657">
    <property type="term" value="C:host cell"/>
    <property type="evidence" value="ECO:0007669"/>
    <property type="project" value="UniProtKB-SubCell"/>
</dbReference>
<dbReference type="GO" id="GO:0005576">
    <property type="term" value="C:extracellular region"/>
    <property type="evidence" value="ECO:0007669"/>
    <property type="project" value="UniProtKB-SubCell"/>
</dbReference>
<keyword evidence="14" id="KW-1185">Reference proteome</keyword>
<dbReference type="SUPFAM" id="SSF47874">
    <property type="entry name" value="Annexin"/>
    <property type="match status" value="1"/>
</dbReference>
<dbReference type="FunFam" id="1.10.220.10:FF:000001">
    <property type="entry name" value="Annexin"/>
    <property type="match status" value="1"/>
</dbReference>
<evidence type="ECO:0000256" key="12">
    <source>
        <dbReference type="SAM" id="MobiDB-lite"/>
    </source>
</evidence>
<evidence type="ECO:0000256" key="3">
    <source>
        <dbReference type="ARBA" id="ARBA00007831"/>
    </source>
</evidence>
<feature type="compositionally biased region" description="Pro residues" evidence="12">
    <location>
        <begin position="99"/>
        <end position="111"/>
    </location>
</feature>
<dbReference type="PROSITE" id="PS51897">
    <property type="entry name" value="ANNEXIN_2"/>
    <property type="match status" value="4"/>
</dbReference>
<accession>A0A6J8CD94</accession>
<dbReference type="GO" id="GO:0032509">
    <property type="term" value="P:endosome transport via multivesicular body sorting pathway"/>
    <property type="evidence" value="ECO:0007669"/>
    <property type="project" value="TreeGrafter"/>
</dbReference>
<dbReference type="PANTHER" id="PTHR10502:SF233">
    <property type="entry name" value="ANNEXIN B9"/>
    <property type="match status" value="1"/>
</dbReference>
<dbReference type="AlphaFoldDB" id="A0A6J8CD94"/>
<gene>
    <name evidence="13" type="ORF">MCOR_27764</name>
</gene>
<dbReference type="GO" id="GO:0001786">
    <property type="term" value="F:phosphatidylserine binding"/>
    <property type="evidence" value="ECO:0007669"/>
    <property type="project" value="TreeGrafter"/>
</dbReference>